<evidence type="ECO:0000313" key="2">
    <source>
        <dbReference type="EMBL" id="MEX0408902.1"/>
    </source>
</evidence>
<feature type="region of interest" description="Disordered" evidence="1">
    <location>
        <begin position="22"/>
        <end position="77"/>
    </location>
</feature>
<dbReference type="Proteomes" id="UP001556692">
    <property type="component" value="Unassembled WGS sequence"/>
</dbReference>
<reference evidence="2 3" key="1">
    <citation type="submission" date="2024-05" db="EMBL/GenBank/DDBJ databases">
        <authorList>
            <person name="Jiang F."/>
        </authorList>
    </citation>
    <scope>NUCLEOTIDE SEQUENCE [LARGE SCALE GENOMIC DNA]</scope>
    <source>
        <strain evidence="2 3">LZ166</strain>
    </source>
</reference>
<proteinExistence type="predicted"/>
<feature type="compositionally biased region" description="Basic and acidic residues" evidence="1">
    <location>
        <begin position="22"/>
        <end position="47"/>
    </location>
</feature>
<accession>A0ABV3SQ31</accession>
<protein>
    <recommendedName>
        <fullName evidence="4">IBB domain-containing protein</fullName>
    </recommendedName>
</protein>
<comment type="caution">
    <text evidence="2">The sequence shown here is derived from an EMBL/GenBank/DDBJ whole genome shotgun (WGS) entry which is preliminary data.</text>
</comment>
<name>A0ABV3SQ31_9HYPH</name>
<evidence type="ECO:0008006" key="4">
    <source>
        <dbReference type="Google" id="ProtNLM"/>
    </source>
</evidence>
<sequence>MSEDAPASVRRSAWEQLKIDQRERRKRISRENEQRAEERESEQESLRRRTRVYASPTADDIEPNEETHVGIPVTWRP</sequence>
<organism evidence="2 3">
    <name type="scientific">Aquibium pacificus</name>
    <dbReference type="NCBI Taxonomy" id="3153579"/>
    <lineage>
        <taxon>Bacteria</taxon>
        <taxon>Pseudomonadati</taxon>
        <taxon>Pseudomonadota</taxon>
        <taxon>Alphaproteobacteria</taxon>
        <taxon>Hyphomicrobiales</taxon>
        <taxon>Phyllobacteriaceae</taxon>
        <taxon>Aquibium</taxon>
    </lineage>
</organism>
<dbReference type="EMBL" id="JBDPGJ010000007">
    <property type="protein sequence ID" value="MEX0408902.1"/>
    <property type="molecule type" value="Genomic_DNA"/>
</dbReference>
<evidence type="ECO:0000313" key="3">
    <source>
        <dbReference type="Proteomes" id="UP001556692"/>
    </source>
</evidence>
<evidence type="ECO:0000256" key="1">
    <source>
        <dbReference type="SAM" id="MobiDB-lite"/>
    </source>
</evidence>
<gene>
    <name evidence="2" type="ORF">ABGN05_25000</name>
</gene>
<keyword evidence="3" id="KW-1185">Reference proteome</keyword>
<dbReference type="RefSeq" id="WP_367956762.1">
    <property type="nucleotide sequence ID" value="NZ_JBDPGJ010000007.1"/>
</dbReference>